<dbReference type="EMBL" id="PQFF01000028">
    <property type="protein sequence ID" value="RHZ87777.1"/>
    <property type="molecule type" value="Genomic_DNA"/>
</dbReference>
<dbReference type="AlphaFoldDB" id="A0A397JJJ9"/>
<evidence type="ECO:0000313" key="1">
    <source>
        <dbReference type="EMBL" id="RHZ87777.1"/>
    </source>
</evidence>
<gene>
    <name evidence="1" type="ORF">Glove_30g41</name>
</gene>
<organism evidence="1 2">
    <name type="scientific">Diversispora epigaea</name>
    <dbReference type="NCBI Taxonomy" id="1348612"/>
    <lineage>
        <taxon>Eukaryota</taxon>
        <taxon>Fungi</taxon>
        <taxon>Fungi incertae sedis</taxon>
        <taxon>Mucoromycota</taxon>
        <taxon>Glomeromycotina</taxon>
        <taxon>Glomeromycetes</taxon>
        <taxon>Diversisporales</taxon>
        <taxon>Diversisporaceae</taxon>
        <taxon>Diversispora</taxon>
    </lineage>
</organism>
<dbReference type="OrthoDB" id="1926212at2759"/>
<dbReference type="Gene3D" id="1.25.40.10">
    <property type="entry name" value="Tetratricopeptide repeat domain"/>
    <property type="match status" value="1"/>
</dbReference>
<comment type="caution">
    <text evidence="1">The sequence shown here is derived from an EMBL/GenBank/DDBJ whole genome shotgun (WGS) entry which is preliminary data.</text>
</comment>
<keyword evidence="2" id="KW-1185">Reference proteome</keyword>
<dbReference type="SUPFAM" id="SSF48452">
    <property type="entry name" value="TPR-like"/>
    <property type="match status" value="1"/>
</dbReference>
<accession>A0A397JJJ9</accession>
<dbReference type="InterPro" id="IPR011990">
    <property type="entry name" value="TPR-like_helical_dom_sf"/>
</dbReference>
<name>A0A397JJJ9_9GLOM</name>
<proteinExistence type="predicted"/>
<protein>
    <submittedName>
        <fullName evidence="1">Uncharacterized protein</fullName>
    </submittedName>
</protein>
<dbReference type="Proteomes" id="UP000266861">
    <property type="component" value="Unassembled WGS sequence"/>
</dbReference>
<reference evidence="1 2" key="1">
    <citation type="submission" date="2018-08" db="EMBL/GenBank/DDBJ databases">
        <title>Genome and evolution of the arbuscular mycorrhizal fungus Diversispora epigaea (formerly Glomus versiforme) and its bacterial endosymbionts.</title>
        <authorList>
            <person name="Sun X."/>
            <person name="Fei Z."/>
            <person name="Harrison M."/>
        </authorList>
    </citation>
    <scope>NUCLEOTIDE SEQUENCE [LARGE SCALE GENOMIC DNA]</scope>
    <source>
        <strain evidence="1 2">IT104</strain>
    </source>
</reference>
<evidence type="ECO:0000313" key="2">
    <source>
        <dbReference type="Proteomes" id="UP000266861"/>
    </source>
</evidence>
<sequence>MRYHSALLIGHKNLDNAVGIAPNNSYALKSRGEVYSKFQRHDDALGDIKDTLKIKSTNVKLIRIILDNAYDNIRNSKEEILNDIRKRNVQILEVSTSFSNIKCDKCDITTSVIVCLKKIGWNQLRERIQIQREYYKILDDKITINNPI</sequence>